<comment type="similarity">
    <text evidence="1">Belongs to the LysR transcriptional regulatory family.</text>
</comment>
<evidence type="ECO:0000256" key="4">
    <source>
        <dbReference type="ARBA" id="ARBA00023163"/>
    </source>
</evidence>
<dbReference type="PROSITE" id="PS50931">
    <property type="entry name" value="HTH_LYSR"/>
    <property type="match status" value="1"/>
</dbReference>
<dbReference type="Pfam" id="PF03466">
    <property type="entry name" value="LysR_substrate"/>
    <property type="match status" value="1"/>
</dbReference>
<keyword evidence="7" id="KW-1185">Reference proteome</keyword>
<dbReference type="OrthoDB" id="8849678at2"/>
<dbReference type="Gene3D" id="1.10.10.10">
    <property type="entry name" value="Winged helix-like DNA-binding domain superfamily/Winged helix DNA-binding domain"/>
    <property type="match status" value="1"/>
</dbReference>
<accession>A0A853FCX5</accession>
<reference evidence="6 7" key="1">
    <citation type="submission" date="2020-07" db="EMBL/GenBank/DDBJ databases">
        <title>Taxonomic revisions and descriptions of new bacterial species based on genomic comparisons in the high-G+C-content subgroup of the family Alcaligenaceae.</title>
        <authorList>
            <person name="Szabo A."/>
            <person name="Felfoldi T."/>
        </authorList>
    </citation>
    <scope>NUCLEOTIDE SEQUENCE [LARGE SCALE GENOMIC DNA]</scope>
    <source>
        <strain evidence="6 7">DSM 25264</strain>
    </source>
</reference>
<comment type="caution">
    <text evidence="6">The sequence shown here is derived from an EMBL/GenBank/DDBJ whole genome shotgun (WGS) entry which is preliminary data.</text>
</comment>
<sequence>MTRPLNFQQIQAFRAVMETGTTTRAALALNTTQPSISRRLAELRSATGLDLFDLYNGRLRPTREGRQLYQSVRKHFEGLEKIESAVQILRKSGTGVLRIGSTPTLGAGLLPDAISRFMQMNPSVYVNLQTLGTHQLVDYLRQDLIDFALTTGTIAQSDIVTSRLLRDAAVCVVPREHELARAARVDIGSLHAHRLILLNDTDDLIIAMRALMRDRKYPEDIVVETNSSITICSMVAAGVGIGIVNPFVASTFSDRLVVKPLRPRIRIDVTLAQSVALAPSLLAQRFIALLRSSVPARR</sequence>
<keyword evidence="4" id="KW-0804">Transcription</keyword>
<dbReference type="AlphaFoldDB" id="A0A853FCX5"/>
<proteinExistence type="inferred from homology"/>
<keyword evidence="2" id="KW-0805">Transcription regulation</keyword>
<name>A0A853FCX5_9BURK</name>
<dbReference type="GO" id="GO:0043565">
    <property type="term" value="F:sequence-specific DNA binding"/>
    <property type="evidence" value="ECO:0007669"/>
    <property type="project" value="TreeGrafter"/>
</dbReference>
<evidence type="ECO:0000259" key="5">
    <source>
        <dbReference type="PROSITE" id="PS50931"/>
    </source>
</evidence>
<dbReference type="InterPro" id="IPR036388">
    <property type="entry name" value="WH-like_DNA-bd_sf"/>
</dbReference>
<keyword evidence="3" id="KW-0238">DNA-binding</keyword>
<protein>
    <submittedName>
        <fullName evidence="6">LysR family transcriptional regulator</fullName>
    </submittedName>
</protein>
<dbReference type="InterPro" id="IPR036390">
    <property type="entry name" value="WH_DNA-bd_sf"/>
</dbReference>
<dbReference type="EMBL" id="JACCEW010000003">
    <property type="protein sequence ID" value="NYT37588.1"/>
    <property type="molecule type" value="Genomic_DNA"/>
</dbReference>
<dbReference type="Proteomes" id="UP000580517">
    <property type="component" value="Unassembled WGS sequence"/>
</dbReference>
<evidence type="ECO:0000256" key="2">
    <source>
        <dbReference type="ARBA" id="ARBA00023015"/>
    </source>
</evidence>
<dbReference type="SUPFAM" id="SSF53850">
    <property type="entry name" value="Periplasmic binding protein-like II"/>
    <property type="match status" value="1"/>
</dbReference>
<dbReference type="InterPro" id="IPR005119">
    <property type="entry name" value="LysR_subst-bd"/>
</dbReference>
<dbReference type="PANTHER" id="PTHR30427">
    <property type="entry name" value="TRANSCRIPTIONAL ACTIVATOR PROTEIN LYSR"/>
    <property type="match status" value="1"/>
</dbReference>
<dbReference type="GO" id="GO:0003700">
    <property type="term" value="F:DNA-binding transcription factor activity"/>
    <property type="evidence" value="ECO:0007669"/>
    <property type="project" value="InterPro"/>
</dbReference>
<feature type="domain" description="HTH lysR-type" evidence="5">
    <location>
        <begin position="5"/>
        <end position="62"/>
    </location>
</feature>
<dbReference type="RefSeq" id="WP_129969286.1">
    <property type="nucleotide sequence ID" value="NZ_JACCEW010000003.1"/>
</dbReference>
<dbReference type="SUPFAM" id="SSF46785">
    <property type="entry name" value="Winged helix' DNA-binding domain"/>
    <property type="match status" value="1"/>
</dbReference>
<gene>
    <name evidence="6" type="ORF">H0A68_11945</name>
</gene>
<dbReference type="Gene3D" id="3.40.190.290">
    <property type="match status" value="1"/>
</dbReference>
<dbReference type="PANTHER" id="PTHR30427:SF1">
    <property type="entry name" value="TRANSCRIPTIONAL ACTIVATOR PROTEIN LYSR"/>
    <property type="match status" value="1"/>
</dbReference>
<evidence type="ECO:0000256" key="3">
    <source>
        <dbReference type="ARBA" id="ARBA00023125"/>
    </source>
</evidence>
<dbReference type="Pfam" id="PF00126">
    <property type="entry name" value="HTH_1"/>
    <property type="match status" value="1"/>
</dbReference>
<evidence type="ECO:0000313" key="7">
    <source>
        <dbReference type="Proteomes" id="UP000580517"/>
    </source>
</evidence>
<organism evidence="6 7">
    <name type="scientific">Allopusillimonas soli</name>
    <dbReference type="NCBI Taxonomy" id="659016"/>
    <lineage>
        <taxon>Bacteria</taxon>
        <taxon>Pseudomonadati</taxon>
        <taxon>Pseudomonadota</taxon>
        <taxon>Betaproteobacteria</taxon>
        <taxon>Burkholderiales</taxon>
        <taxon>Alcaligenaceae</taxon>
        <taxon>Allopusillimonas</taxon>
    </lineage>
</organism>
<dbReference type="GO" id="GO:0010628">
    <property type="term" value="P:positive regulation of gene expression"/>
    <property type="evidence" value="ECO:0007669"/>
    <property type="project" value="TreeGrafter"/>
</dbReference>
<dbReference type="InterPro" id="IPR000847">
    <property type="entry name" value="LysR_HTH_N"/>
</dbReference>
<evidence type="ECO:0000313" key="6">
    <source>
        <dbReference type="EMBL" id="NYT37588.1"/>
    </source>
</evidence>
<evidence type="ECO:0000256" key="1">
    <source>
        <dbReference type="ARBA" id="ARBA00009437"/>
    </source>
</evidence>